<dbReference type="EMBL" id="OCNE01000009">
    <property type="protein sequence ID" value="SOD63193.1"/>
    <property type="molecule type" value="Genomic_DNA"/>
</dbReference>
<organism evidence="2 3">
    <name type="scientific">Streptomyces zhaozhouensis</name>
    <dbReference type="NCBI Taxonomy" id="1300267"/>
    <lineage>
        <taxon>Bacteria</taxon>
        <taxon>Bacillati</taxon>
        <taxon>Actinomycetota</taxon>
        <taxon>Actinomycetes</taxon>
        <taxon>Kitasatosporales</taxon>
        <taxon>Streptomycetaceae</taxon>
        <taxon>Streptomyces</taxon>
    </lineage>
</organism>
<dbReference type="AlphaFoldDB" id="A0A286DX29"/>
<keyword evidence="3" id="KW-1185">Reference proteome</keyword>
<keyword evidence="1" id="KW-0812">Transmembrane</keyword>
<proteinExistence type="predicted"/>
<dbReference type="InterPro" id="IPR025338">
    <property type="entry name" value="DUF4244"/>
</dbReference>
<evidence type="ECO:0000313" key="3">
    <source>
        <dbReference type="Proteomes" id="UP000219072"/>
    </source>
</evidence>
<evidence type="ECO:0000256" key="1">
    <source>
        <dbReference type="SAM" id="Phobius"/>
    </source>
</evidence>
<keyword evidence="1" id="KW-0472">Membrane</keyword>
<accession>A0A286DX29</accession>
<evidence type="ECO:0000313" key="2">
    <source>
        <dbReference type="EMBL" id="SOD63193.1"/>
    </source>
</evidence>
<keyword evidence="1" id="KW-1133">Transmembrane helix</keyword>
<dbReference type="Proteomes" id="UP000219072">
    <property type="component" value="Unassembled WGS sequence"/>
</dbReference>
<sequence length="45" mass="4853">MNTTEYAVGTLATAGFAAVLYQVLSSDLVRGELRELVQRALDVPL</sequence>
<evidence type="ECO:0008006" key="4">
    <source>
        <dbReference type="Google" id="ProtNLM"/>
    </source>
</evidence>
<dbReference type="RefSeq" id="WP_245880586.1">
    <property type="nucleotide sequence ID" value="NZ_OCNE01000009.1"/>
</dbReference>
<feature type="transmembrane region" description="Helical" evidence="1">
    <location>
        <begin position="6"/>
        <end position="24"/>
    </location>
</feature>
<reference evidence="2 3" key="1">
    <citation type="submission" date="2017-09" db="EMBL/GenBank/DDBJ databases">
        <authorList>
            <person name="Ehlers B."/>
            <person name="Leendertz F.H."/>
        </authorList>
    </citation>
    <scope>NUCLEOTIDE SEQUENCE [LARGE SCALE GENOMIC DNA]</scope>
    <source>
        <strain evidence="2 3">CGMCC 4.7095</strain>
    </source>
</reference>
<protein>
    <recommendedName>
        <fullName evidence="4">DUF4244 domain-containing protein</fullName>
    </recommendedName>
</protein>
<dbReference type="Pfam" id="PF14029">
    <property type="entry name" value="DUF4244"/>
    <property type="match status" value="1"/>
</dbReference>
<gene>
    <name evidence="2" type="ORF">SAMN06297387_109136</name>
</gene>
<name>A0A286DX29_9ACTN</name>